<protein>
    <recommendedName>
        <fullName evidence="5">Peptidase M1 membrane alanine aminopeptidase domain-containing protein</fullName>
    </recommendedName>
</protein>
<keyword evidence="4" id="KW-0732">Signal</keyword>
<dbReference type="AlphaFoldDB" id="A0A927MZ44"/>
<dbReference type="InterPro" id="IPR014782">
    <property type="entry name" value="Peptidase_M1_dom"/>
</dbReference>
<comment type="cofactor">
    <cofactor evidence="2">
        <name>Zn(2+)</name>
        <dbReference type="ChEBI" id="CHEBI:29105"/>
    </cofactor>
    <text evidence="2">Binds 1 zinc ion per subunit.</text>
</comment>
<feature type="active site" description="Proton acceptor" evidence="1">
    <location>
        <position position="418"/>
    </location>
</feature>
<feature type="chain" id="PRO_5039709216" description="Peptidase M1 membrane alanine aminopeptidase domain-containing protein" evidence="4">
    <location>
        <begin position="20"/>
        <end position="553"/>
    </location>
</feature>
<evidence type="ECO:0000259" key="5">
    <source>
        <dbReference type="Pfam" id="PF01433"/>
    </source>
</evidence>
<evidence type="ECO:0000256" key="4">
    <source>
        <dbReference type="SAM" id="SignalP"/>
    </source>
</evidence>
<dbReference type="Gene3D" id="1.10.390.10">
    <property type="entry name" value="Neutral Protease Domain 2"/>
    <property type="match status" value="1"/>
</dbReference>
<sequence length="553" mass="57779">MRRLRVAALVLGAAAAGLAGCTPSAGGLAGGAPDSTVSTPPSTPESTATPPGRSSAPEAEGPSACPTGGEGAGGSSKVSYADPTGGSGGSGGSDARAVAVAGGARVESAAEAASAARAAPWKDRPAVTLCFDIPADRRVVRGTESVTFTPDRRTCEVVFRAWPNKPETARAGNRLDVTAVAVDGQMTTPKVEAAGAPPGSPGTLIRIPLQSCLSAGKKAQVELAFTLTVGADTPERVGFSSGDRTIWLATAYPLLAWQRGKGWVTDPAVDLFGETTTSEEFRLDQLDVVVPKGDEVLGTGQELGVVPSSRAGSVVHQFRANAVRDVAITAGRLDVVERVADGVRVHVGAAPGSVAPAGEWADATVSAVKELSAYLGPFPYDDLWVTIAPDVPSGIELPGAIQFGNVRPSGYPELVPHEVAHMWFYGLVGNDQARDPWMDESFAEYAEVLVDGTAERSLRAQIPTRVRDRVGESMQWYASLRNPDLYAVGVYRQGGAMLHRARQAVGPATFDRLLRGYIDSNAHRIATPNDVARAFASQPRVIEILRQYGALPR</sequence>
<evidence type="ECO:0000313" key="7">
    <source>
        <dbReference type="Proteomes" id="UP000638648"/>
    </source>
</evidence>
<feature type="domain" description="Peptidase M1 membrane alanine aminopeptidase" evidence="5">
    <location>
        <begin position="413"/>
        <end position="538"/>
    </location>
</feature>
<feature type="active site" description="Proton donor" evidence="1">
    <location>
        <position position="491"/>
    </location>
</feature>
<evidence type="ECO:0000256" key="3">
    <source>
        <dbReference type="SAM" id="MobiDB-lite"/>
    </source>
</evidence>
<dbReference type="EMBL" id="JADBEM010000001">
    <property type="protein sequence ID" value="MBE1608857.1"/>
    <property type="molecule type" value="Genomic_DNA"/>
</dbReference>
<feature type="binding site" evidence="2">
    <location>
        <position position="417"/>
    </location>
    <ligand>
        <name>Zn(2+)</name>
        <dbReference type="ChEBI" id="CHEBI:29105"/>
        <note>catalytic</note>
    </ligand>
</feature>
<dbReference type="PANTHER" id="PTHR45726">
    <property type="entry name" value="LEUKOTRIENE A-4 HYDROLASE"/>
    <property type="match status" value="1"/>
</dbReference>
<dbReference type="Proteomes" id="UP000638648">
    <property type="component" value="Unassembled WGS sequence"/>
</dbReference>
<proteinExistence type="predicted"/>
<feature type="binding site" evidence="2">
    <location>
        <position position="421"/>
    </location>
    <ligand>
        <name>Zn(2+)</name>
        <dbReference type="ChEBI" id="CHEBI:29105"/>
        <note>catalytic</note>
    </ligand>
</feature>
<name>A0A927MZ44_9ACTN</name>
<keyword evidence="2" id="KW-0862">Zinc</keyword>
<dbReference type="Pfam" id="PF01433">
    <property type="entry name" value="Peptidase_M1"/>
    <property type="match status" value="1"/>
</dbReference>
<feature type="signal peptide" evidence="4">
    <location>
        <begin position="1"/>
        <end position="19"/>
    </location>
</feature>
<dbReference type="InterPro" id="IPR027268">
    <property type="entry name" value="Peptidase_M4/M1_CTD_sf"/>
</dbReference>
<keyword evidence="2" id="KW-0479">Metal-binding</keyword>
<evidence type="ECO:0000256" key="1">
    <source>
        <dbReference type="PIRSR" id="PIRSR634015-1"/>
    </source>
</evidence>
<feature type="compositionally biased region" description="Low complexity" evidence="3">
    <location>
        <begin position="33"/>
        <end position="51"/>
    </location>
</feature>
<keyword evidence="7" id="KW-1185">Reference proteome</keyword>
<comment type="caution">
    <text evidence="6">The sequence shown here is derived from an EMBL/GenBank/DDBJ whole genome shotgun (WGS) entry which is preliminary data.</text>
</comment>
<dbReference type="SUPFAM" id="SSF55486">
    <property type="entry name" value="Metalloproteases ('zincins'), catalytic domain"/>
    <property type="match status" value="1"/>
</dbReference>
<dbReference type="GO" id="GO:0008270">
    <property type="term" value="F:zinc ion binding"/>
    <property type="evidence" value="ECO:0007669"/>
    <property type="project" value="InterPro"/>
</dbReference>
<dbReference type="InterPro" id="IPR034015">
    <property type="entry name" value="M1_LTA4H"/>
</dbReference>
<reference evidence="6" key="1">
    <citation type="submission" date="2020-10" db="EMBL/GenBank/DDBJ databases">
        <title>Sequencing the genomes of 1000 actinobacteria strains.</title>
        <authorList>
            <person name="Klenk H.-P."/>
        </authorList>
    </citation>
    <scope>NUCLEOTIDE SEQUENCE</scope>
    <source>
        <strain evidence="6">DSM 45354</strain>
    </source>
</reference>
<dbReference type="PANTHER" id="PTHR45726:SF3">
    <property type="entry name" value="LEUKOTRIENE A-4 HYDROLASE"/>
    <property type="match status" value="1"/>
</dbReference>
<dbReference type="GO" id="GO:0008237">
    <property type="term" value="F:metallopeptidase activity"/>
    <property type="evidence" value="ECO:0007669"/>
    <property type="project" value="InterPro"/>
</dbReference>
<evidence type="ECO:0000256" key="2">
    <source>
        <dbReference type="PIRSR" id="PIRSR634015-3"/>
    </source>
</evidence>
<feature type="region of interest" description="Disordered" evidence="3">
    <location>
        <begin position="27"/>
        <end position="95"/>
    </location>
</feature>
<gene>
    <name evidence="6" type="ORF">HEB94_005705</name>
</gene>
<feature type="binding site" evidence="2">
    <location>
        <position position="440"/>
    </location>
    <ligand>
        <name>Zn(2+)</name>
        <dbReference type="ChEBI" id="CHEBI:29105"/>
        <note>catalytic</note>
    </ligand>
</feature>
<evidence type="ECO:0000313" key="6">
    <source>
        <dbReference type="EMBL" id="MBE1608857.1"/>
    </source>
</evidence>
<dbReference type="RefSeq" id="WP_192752556.1">
    <property type="nucleotide sequence ID" value="NZ_BAABJL010000119.1"/>
</dbReference>
<accession>A0A927MZ44</accession>
<dbReference type="PROSITE" id="PS51257">
    <property type="entry name" value="PROKAR_LIPOPROTEIN"/>
    <property type="match status" value="1"/>
</dbReference>
<organism evidence="6 7">
    <name type="scientific">Actinopolymorpha pittospori</name>
    <dbReference type="NCBI Taxonomy" id="648752"/>
    <lineage>
        <taxon>Bacteria</taxon>
        <taxon>Bacillati</taxon>
        <taxon>Actinomycetota</taxon>
        <taxon>Actinomycetes</taxon>
        <taxon>Propionibacteriales</taxon>
        <taxon>Actinopolymorphaceae</taxon>
        <taxon>Actinopolymorpha</taxon>
    </lineage>
</organism>